<accession>A0A1F5PYB1</accession>
<dbReference type="PROSITE" id="PS50878">
    <property type="entry name" value="RT_POL"/>
    <property type="match status" value="1"/>
</dbReference>
<dbReference type="AlphaFoldDB" id="A0A1F5PYB1"/>
<evidence type="ECO:0000313" key="3">
    <source>
        <dbReference type="Proteomes" id="UP000177281"/>
    </source>
</evidence>
<dbReference type="InterPro" id="IPR051083">
    <property type="entry name" value="GrpII_Intron_Splice-Mob/Def"/>
</dbReference>
<dbReference type="InterPro" id="IPR000477">
    <property type="entry name" value="RT_dom"/>
</dbReference>
<feature type="domain" description="Reverse transcriptase" evidence="1">
    <location>
        <begin position="1"/>
        <end position="147"/>
    </location>
</feature>
<dbReference type="CDD" id="cd01646">
    <property type="entry name" value="RT_Bac_retron_I"/>
    <property type="match status" value="1"/>
</dbReference>
<dbReference type="Pfam" id="PF00078">
    <property type="entry name" value="RVT_1"/>
    <property type="match status" value="1"/>
</dbReference>
<name>A0A1F5PYB1_9BACT</name>
<reference evidence="2 3" key="1">
    <citation type="journal article" date="2016" name="Nat. Commun.">
        <title>Thousands of microbial genomes shed light on interconnected biogeochemical processes in an aquifer system.</title>
        <authorList>
            <person name="Anantharaman K."/>
            <person name="Brown C.T."/>
            <person name="Hug L.A."/>
            <person name="Sharon I."/>
            <person name="Castelle C.J."/>
            <person name="Probst A.J."/>
            <person name="Thomas B.C."/>
            <person name="Singh A."/>
            <person name="Wilkins M.J."/>
            <person name="Karaoz U."/>
            <person name="Brodie E.L."/>
            <person name="Williams K.H."/>
            <person name="Hubbard S.S."/>
            <person name="Banfield J.F."/>
        </authorList>
    </citation>
    <scope>NUCLEOTIDE SEQUENCE [LARGE SCALE GENOMIC DNA]</scope>
</reference>
<dbReference type="PANTHER" id="PTHR34047">
    <property type="entry name" value="NUCLEAR INTRON MATURASE 1, MITOCHONDRIAL-RELATED"/>
    <property type="match status" value="1"/>
</dbReference>
<dbReference type="InterPro" id="IPR043502">
    <property type="entry name" value="DNA/RNA_pol_sf"/>
</dbReference>
<dbReference type="STRING" id="1817841.A3B10_00205"/>
<sequence length="194" mass="22594">MNIFKQYIPDQDNILWLLEEIIESFGLDCFVAPPWRDFSQMRKDASARSEATWQSKKGLPLGNLTSQLFINLYMNEFDQFVKHKLKLKYYIRYADDFVFLSDTKNDLTAILSRIAVYLNDGLKLSLHPNKIILKTFSSGLDFLGWVNFPQHRVLRAATKRRMMKKVNEKNISSYLGLLKHGNTRKISTSIPNLV</sequence>
<gene>
    <name evidence="2" type="ORF">A3B10_00205</name>
</gene>
<evidence type="ECO:0000313" key="2">
    <source>
        <dbReference type="EMBL" id="OGE94570.1"/>
    </source>
</evidence>
<dbReference type="Proteomes" id="UP000177281">
    <property type="component" value="Unassembled WGS sequence"/>
</dbReference>
<dbReference type="PANTHER" id="PTHR34047:SF8">
    <property type="entry name" value="PROTEIN YKFC"/>
    <property type="match status" value="1"/>
</dbReference>
<evidence type="ECO:0000259" key="1">
    <source>
        <dbReference type="PROSITE" id="PS50878"/>
    </source>
</evidence>
<dbReference type="SUPFAM" id="SSF56672">
    <property type="entry name" value="DNA/RNA polymerases"/>
    <property type="match status" value="1"/>
</dbReference>
<organism evidence="2 3">
    <name type="scientific">Candidatus Doudnabacteria bacterium RIFCSPLOWO2_01_FULL_44_21</name>
    <dbReference type="NCBI Taxonomy" id="1817841"/>
    <lineage>
        <taxon>Bacteria</taxon>
        <taxon>Candidatus Doudnaibacteriota</taxon>
    </lineage>
</organism>
<protein>
    <recommendedName>
        <fullName evidence="1">Reverse transcriptase domain-containing protein</fullName>
    </recommendedName>
</protein>
<comment type="caution">
    <text evidence="2">The sequence shown here is derived from an EMBL/GenBank/DDBJ whole genome shotgun (WGS) entry which is preliminary data.</text>
</comment>
<proteinExistence type="predicted"/>
<dbReference type="EMBL" id="MFFB01000013">
    <property type="protein sequence ID" value="OGE94570.1"/>
    <property type="molecule type" value="Genomic_DNA"/>
</dbReference>